<dbReference type="InterPro" id="IPR000722">
    <property type="entry name" value="RNA_pol_asu"/>
</dbReference>
<dbReference type="FunFam" id="3.30.1490.180:FF:000003">
    <property type="entry name" value="DNA-directed RNA polymerase subunit"/>
    <property type="match status" value="1"/>
</dbReference>
<organism evidence="14 15">
    <name type="scientific">Capsaspora owczarzaki (strain ATCC 30864)</name>
    <dbReference type="NCBI Taxonomy" id="595528"/>
    <lineage>
        <taxon>Eukaryota</taxon>
        <taxon>Filasterea</taxon>
        <taxon>Capsaspora</taxon>
    </lineage>
</organism>
<dbReference type="RefSeq" id="XP_004365525.1">
    <property type="nucleotide sequence ID" value="XM_004365468.2"/>
</dbReference>
<dbReference type="InterPro" id="IPR007080">
    <property type="entry name" value="RNA_pol_Rpb1_1"/>
</dbReference>
<feature type="region of interest" description="Disordered" evidence="12">
    <location>
        <begin position="1561"/>
        <end position="1689"/>
    </location>
</feature>
<comment type="function">
    <text evidence="11">DNA-dependent RNA polymerase catalyzes the transcription of DNA into RNA using the four ribonucleoside triphosphates as substrates.</text>
</comment>
<dbReference type="Pfam" id="PF00623">
    <property type="entry name" value="RNA_pol_Rpb1_2"/>
    <property type="match status" value="1"/>
</dbReference>
<dbReference type="InterPro" id="IPR015699">
    <property type="entry name" value="DNA-dir_RNA_pol1_lsu_N"/>
</dbReference>
<feature type="region of interest" description="Disordered" evidence="12">
    <location>
        <begin position="181"/>
        <end position="232"/>
    </location>
</feature>
<dbReference type="PANTHER" id="PTHR19376">
    <property type="entry name" value="DNA-DIRECTED RNA POLYMERASE"/>
    <property type="match status" value="1"/>
</dbReference>
<dbReference type="InParanoid" id="A0A0D2VGW4"/>
<keyword evidence="6" id="KW-0479">Metal-binding</keyword>
<feature type="compositionally biased region" description="Basic and acidic residues" evidence="12">
    <location>
        <begin position="1614"/>
        <end position="1624"/>
    </location>
</feature>
<dbReference type="GO" id="GO:0046872">
    <property type="term" value="F:metal ion binding"/>
    <property type="evidence" value="ECO:0007669"/>
    <property type="project" value="UniProtKB-KW"/>
</dbReference>
<dbReference type="InterPro" id="IPR042102">
    <property type="entry name" value="RNA_pol_Rpb1_3_sf"/>
</dbReference>
<keyword evidence="10" id="KW-0539">Nucleus</keyword>
<feature type="domain" description="RNA polymerase N-terminal" evidence="13">
    <location>
        <begin position="471"/>
        <end position="858"/>
    </location>
</feature>
<comment type="similarity">
    <text evidence="2 11">Belongs to the RNA polymerase beta' chain family.</text>
</comment>
<dbReference type="Pfam" id="PF04983">
    <property type="entry name" value="RNA_pol_Rpb1_3"/>
    <property type="match status" value="1"/>
</dbReference>
<comment type="subcellular location">
    <subcellularLocation>
        <location evidence="1">Nucleus</location>
    </subcellularLocation>
</comment>
<feature type="compositionally biased region" description="Basic and acidic residues" evidence="12">
    <location>
        <begin position="1678"/>
        <end position="1689"/>
    </location>
</feature>
<evidence type="ECO:0000256" key="12">
    <source>
        <dbReference type="SAM" id="MobiDB-lite"/>
    </source>
</evidence>
<evidence type="ECO:0000256" key="6">
    <source>
        <dbReference type="ARBA" id="ARBA00022723"/>
    </source>
</evidence>
<feature type="compositionally biased region" description="Acidic residues" evidence="12">
    <location>
        <begin position="215"/>
        <end position="226"/>
    </location>
</feature>
<dbReference type="CDD" id="cd02735">
    <property type="entry name" value="RNAP_I_Rpa1_C"/>
    <property type="match status" value="1"/>
</dbReference>
<evidence type="ECO:0000256" key="3">
    <source>
        <dbReference type="ARBA" id="ARBA00022478"/>
    </source>
</evidence>
<evidence type="ECO:0000256" key="9">
    <source>
        <dbReference type="ARBA" id="ARBA00023163"/>
    </source>
</evidence>
<dbReference type="InterPro" id="IPR047107">
    <property type="entry name" value="DNA-dir_RNA_pol1_lsu_C"/>
</dbReference>
<dbReference type="FunFam" id="4.10.860.120:FF:000006">
    <property type="entry name" value="DNA-directed RNA polymerase subunit"/>
    <property type="match status" value="1"/>
</dbReference>
<dbReference type="InterPro" id="IPR006592">
    <property type="entry name" value="RNA_pol_N"/>
</dbReference>
<keyword evidence="5 11" id="KW-0548">Nucleotidyltransferase</keyword>
<dbReference type="Gene3D" id="3.30.1490.180">
    <property type="entry name" value="RNA polymerase ii"/>
    <property type="match status" value="1"/>
</dbReference>
<feature type="region of interest" description="Disordered" evidence="12">
    <location>
        <begin position="376"/>
        <end position="409"/>
    </location>
</feature>
<dbReference type="GO" id="GO:0003899">
    <property type="term" value="F:DNA-directed RNA polymerase activity"/>
    <property type="evidence" value="ECO:0007669"/>
    <property type="project" value="UniProtKB-EC"/>
</dbReference>
<dbReference type="Pfam" id="PF04998">
    <property type="entry name" value="RNA_pol_Rpb1_5"/>
    <property type="match status" value="1"/>
</dbReference>
<protein>
    <recommendedName>
        <fullName evidence="11">DNA-directed RNA polymerase subunit</fullName>
        <ecNumber evidence="11">2.7.7.6</ecNumber>
    </recommendedName>
</protein>
<keyword evidence="15" id="KW-1185">Reference proteome</keyword>
<keyword evidence="8" id="KW-0460">Magnesium</keyword>
<sequence length="1900" mass="206012">MAAIGVGSMFGGSGSSESPVLGRQIAGVSFALYDPEEIRRLSVKRITNPTLLDNLNHPTPGGLYDPELGPIDSDATCRTCNLASTHCPGHVGHIELALPVYNPIFFKDMFQLLRCICLNCGAFKGVPVTLRLAEVRLQLLEHGLLIPAMDAEFLTTPSAQFSPQEYGRLAAEEACRATVSGTAGTDGAASQARKQKLHNRREAVEVNTPFGMAVDGEDGDAGDDDADGSKRERMSTRILAQLDSYREHCLKLMGVKPNPASSTGVAAPKSRSLKTTHSDEYRRRVILDLLRACGASKRCSACGCPARSLRKEGAVKIFAQPLSEKTLAVFRRKLSTEQLLAMKGGLFSTAPGHTAKATGKKSSALMKELAFDAEAAASAAGSDEEDEEAEDESDQEETEDKAVPSAPMNLNGSREVIYTGVFATESEYLHPLQVRDHLYSTWQREPHLVNLIYGSYSSKAGVALTRSGTANCFFLDVVPVAPSRFRPPARMQDQLFENPQNIYLGNILRQSLQLIEYRSVKERLLAGEDLASIDQDDDQAETTGTGGPKSRAGDIVRLVNTWIALQGEVNSLMDSTLNTAVKGGNPPAGIRQTLEKKEGLFRKHMMGKRVNYAARSVISPDVYIDSAEIGIPMVFAKKLTYPEPVTPWNFQELRDAVINGPEVHPGATHVQNADGTLSALANMDQDKRTALANLLLTPSSQLISSTTSTAAQVAELVQAASSGLSAASSGAAPSSAATALAANNAALSVSGKKVFRHVRNGDVLLVNRQPTLHKPSIMAHIARILPGEKTLRLHYCNCNTYNADFDGDEMNVHLPQSELPRAEGYFIANADSQYLVPTSGRPLRGLIQDHVIGGAKMTMRDRFFEQSEYMQLVYACLPEGGTARHGGHGGVALSSSSTTVAAMGVGKQAITMLTPCIIKPKALWSGKQIISTLLINLTRGRVPLNLKSASKVPASAWGKNSEEGDVIFRDSHMMTGILDKSQFGASAFGLVHACYELYGADVAGRLLTAFSRLFTIFLQYHGFTIGVEDLVLTPDADAARVKLLRAATNVGAEETARFVGQADSSDTELLKSNVLRIFRSDEQSAALDSVMKTRLNKLTSDVISACIPDGQRVAFPENNLSLMINSGAKGSKVNHSQISSLLGQQELEGRRVPVMVSGKTLPSFQAFDASARAGGYVTDRFLTGIRPQEYFFHCMAGREGLIDTAVKTSRSGYLQRCLIKHLEGLRVNYDMTVRDSDGSVVQFHYGEDSLDPTKTIFLDQFSFVAQNYNAQEAKLNSRNALSILDSSKGPRRMAKALEKPDRYAPVLSQLHPGLHLGAVSEKFARSLEEYIEKNPDKLLQAAEEETAVVPASSKKGKKHQVAQPKRQKVPEASLRALMYTKYVNSLVEPGEAVGVVAGQSIGEPSTQMTLNTFHFAGLGAMNVTLGIPRLREILMTASPHIKTPHMTLPLRASPHAKAQANALKQALSRVALGDVLQGAIVNESITRRSPKNGNTRFRRYVVKLEFIDPQVCQSEFSVSSNALLNAMSSAFANKFGKVVKKAITTKSRNLADMVGKAMKEVDEGQSSKAGASATDGDADGPLDVELGRQDDADNNDDGANDEASGESSDEEDETPRSKSKRAETEDGTSGSRNSKAREMVTYDEQEGGNDGSDSDSDDASDNEGEEGEAKQIASSITTREERARRATKESEGYMTEFTYDEGGRWVQFTMELSLHVKKLLLVSLIERVAKNTLIRSVRGITRCFIKDDAAATPVLATEGVNLQEMWKHANILDVNNILTNDIHAIKNTYGVEAARRVITNEISQVFQVYGIGVDPRHLSLIGDYMTFEGGYRPFNRIGIESNVSPFLKMSFETTVHFLRQSSVYGDYEAVESPSSRLVVGRVSGVGTGSFELLHPLVARG</sequence>
<evidence type="ECO:0000256" key="4">
    <source>
        <dbReference type="ARBA" id="ARBA00022679"/>
    </source>
</evidence>
<comment type="catalytic activity">
    <reaction evidence="11">
        <text>RNA(n) + a ribonucleoside 5'-triphosphate = RNA(n+1) + diphosphate</text>
        <dbReference type="Rhea" id="RHEA:21248"/>
        <dbReference type="Rhea" id="RHEA-COMP:14527"/>
        <dbReference type="Rhea" id="RHEA-COMP:17342"/>
        <dbReference type="ChEBI" id="CHEBI:33019"/>
        <dbReference type="ChEBI" id="CHEBI:61557"/>
        <dbReference type="ChEBI" id="CHEBI:140395"/>
        <dbReference type="EC" id="2.7.7.6"/>
    </reaction>
</comment>
<dbReference type="FunFam" id="2.40.40.20:FF:000019">
    <property type="entry name" value="DNA-directed RNA polymerase II subunit RPB1"/>
    <property type="match status" value="1"/>
</dbReference>
<dbReference type="GO" id="GO:0006351">
    <property type="term" value="P:DNA-templated transcription"/>
    <property type="evidence" value="ECO:0007669"/>
    <property type="project" value="InterPro"/>
</dbReference>
<evidence type="ECO:0000256" key="7">
    <source>
        <dbReference type="ARBA" id="ARBA00022833"/>
    </source>
</evidence>
<evidence type="ECO:0000256" key="11">
    <source>
        <dbReference type="RuleBase" id="RU004279"/>
    </source>
</evidence>
<keyword evidence="7" id="KW-0862">Zinc</keyword>
<dbReference type="Gene3D" id="3.30.70.2850">
    <property type="match status" value="1"/>
</dbReference>
<evidence type="ECO:0000256" key="1">
    <source>
        <dbReference type="ARBA" id="ARBA00004123"/>
    </source>
</evidence>
<evidence type="ECO:0000256" key="5">
    <source>
        <dbReference type="ARBA" id="ARBA00022695"/>
    </source>
</evidence>
<dbReference type="InterPro" id="IPR045867">
    <property type="entry name" value="DNA-dir_RpoC_beta_prime"/>
</dbReference>
<dbReference type="InterPro" id="IPR044893">
    <property type="entry name" value="RNA_pol_Rpb1_clamp_domain"/>
</dbReference>
<dbReference type="eggNOG" id="KOG0262">
    <property type="taxonomic scope" value="Eukaryota"/>
</dbReference>
<dbReference type="STRING" id="595528.A0A0D2VGW4"/>
<dbReference type="Proteomes" id="UP000008743">
    <property type="component" value="Unassembled WGS sequence"/>
</dbReference>
<keyword evidence="9 11" id="KW-0804">Transcription</keyword>
<evidence type="ECO:0000256" key="8">
    <source>
        <dbReference type="ARBA" id="ARBA00022842"/>
    </source>
</evidence>
<evidence type="ECO:0000256" key="10">
    <source>
        <dbReference type="ARBA" id="ARBA00023242"/>
    </source>
</evidence>
<evidence type="ECO:0000313" key="14">
    <source>
        <dbReference type="EMBL" id="KJE89112.1"/>
    </source>
</evidence>
<dbReference type="EMBL" id="KE346360">
    <property type="protein sequence ID" value="KJE89112.1"/>
    <property type="molecule type" value="Genomic_DNA"/>
</dbReference>
<dbReference type="Pfam" id="PF05000">
    <property type="entry name" value="RNA_pol_Rpb1_4"/>
    <property type="match status" value="1"/>
</dbReference>
<dbReference type="Gene3D" id="1.10.357.120">
    <property type="match status" value="1"/>
</dbReference>
<dbReference type="InterPro" id="IPR007066">
    <property type="entry name" value="RNA_pol_Rpb1_3"/>
</dbReference>
<evidence type="ECO:0000259" key="13">
    <source>
        <dbReference type="SMART" id="SM00663"/>
    </source>
</evidence>
<feature type="compositionally biased region" description="Low complexity" evidence="12">
    <location>
        <begin position="1566"/>
        <end position="1575"/>
    </location>
</feature>
<feature type="compositionally biased region" description="Acidic residues" evidence="12">
    <location>
        <begin position="1641"/>
        <end position="1666"/>
    </location>
</feature>
<dbReference type="Gene3D" id="2.40.40.20">
    <property type="match status" value="1"/>
</dbReference>
<keyword evidence="3 11" id="KW-0240">DNA-directed RNA polymerase</keyword>
<dbReference type="Gene3D" id="4.10.860.120">
    <property type="entry name" value="RNA polymerase II, clamp domain"/>
    <property type="match status" value="1"/>
</dbReference>
<feature type="compositionally biased region" description="Acidic residues" evidence="12">
    <location>
        <begin position="382"/>
        <end position="399"/>
    </location>
</feature>
<gene>
    <name evidence="14" type="ORF">CAOG_000654</name>
</gene>
<evidence type="ECO:0000313" key="15">
    <source>
        <dbReference type="Proteomes" id="UP000008743"/>
    </source>
</evidence>
<dbReference type="SUPFAM" id="SSF64484">
    <property type="entry name" value="beta and beta-prime subunits of DNA dependent RNA-polymerase"/>
    <property type="match status" value="1"/>
</dbReference>
<dbReference type="OMA" id="NREDYQQ"/>
<dbReference type="InterPro" id="IPR038120">
    <property type="entry name" value="Rpb1_funnel_sf"/>
</dbReference>
<dbReference type="FunCoup" id="A0A0D2VGW4">
    <property type="interactions" value="477"/>
</dbReference>
<dbReference type="Gene3D" id="6.10.250.2940">
    <property type="match status" value="1"/>
</dbReference>
<dbReference type="Pfam" id="PF04997">
    <property type="entry name" value="RNA_pol_Rpb1_1"/>
    <property type="match status" value="1"/>
</dbReference>
<dbReference type="Gene3D" id="1.10.274.100">
    <property type="entry name" value="RNA polymerase Rpb1, domain 3"/>
    <property type="match status" value="1"/>
</dbReference>
<dbReference type="GO" id="GO:0005736">
    <property type="term" value="C:RNA polymerase I complex"/>
    <property type="evidence" value="ECO:0007669"/>
    <property type="project" value="TreeGrafter"/>
</dbReference>
<dbReference type="OrthoDB" id="270392at2759"/>
<dbReference type="Gene3D" id="1.10.132.30">
    <property type="match status" value="1"/>
</dbReference>
<dbReference type="InterPro" id="IPR007081">
    <property type="entry name" value="RNA_pol_Rpb1_5"/>
</dbReference>
<dbReference type="PhylomeDB" id="A0A0D2VGW4"/>
<dbReference type="CDD" id="cd01435">
    <property type="entry name" value="RNAP_I_RPA1_N"/>
    <property type="match status" value="1"/>
</dbReference>
<dbReference type="InterPro" id="IPR007083">
    <property type="entry name" value="RNA_pol_Rpb1_4"/>
</dbReference>
<dbReference type="SMART" id="SM00663">
    <property type="entry name" value="RPOLA_N"/>
    <property type="match status" value="1"/>
</dbReference>
<evidence type="ECO:0000256" key="2">
    <source>
        <dbReference type="ARBA" id="ARBA00006460"/>
    </source>
</evidence>
<accession>A0A0D2VGW4</accession>
<name>A0A0D2VGW4_CAPO3</name>
<feature type="compositionally biased region" description="Acidic residues" evidence="12">
    <location>
        <begin position="1592"/>
        <end position="1613"/>
    </location>
</feature>
<keyword evidence="4 11" id="KW-0808">Transferase</keyword>
<reference evidence="15" key="1">
    <citation type="submission" date="2011-02" db="EMBL/GenBank/DDBJ databases">
        <title>The Genome Sequence of Capsaspora owczarzaki ATCC 30864.</title>
        <authorList>
            <person name="Russ C."/>
            <person name="Cuomo C."/>
            <person name="Burger G."/>
            <person name="Gray M.W."/>
            <person name="Holland P.W.H."/>
            <person name="King N."/>
            <person name="Lang F.B.F."/>
            <person name="Roger A.J."/>
            <person name="Ruiz-Trillo I."/>
            <person name="Young S.K."/>
            <person name="Zeng Q."/>
            <person name="Gargeya S."/>
            <person name="Alvarado L."/>
            <person name="Berlin A."/>
            <person name="Chapman S.B."/>
            <person name="Chen Z."/>
            <person name="Freedman E."/>
            <person name="Gellesch M."/>
            <person name="Goldberg J."/>
            <person name="Griggs A."/>
            <person name="Gujja S."/>
            <person name="Heilman E."/>
            <person name="Heiman D."/>
            <person name="Howarth C."/>
            <person name="Mehta T."/>
            <person name="Neiman D."/>
            <person name="Pearson M."/>
            <person name="Roberts A."/>
            <person name="Saif S."/>
            <person name="Shea T."/>
            <person name="Shenoy N."/>
            <person name="Sisk P."/>
            <person name="Stolte C."/>
            <person name="Sykes S."/>
            <person name="White J."/>
            <person name="Yandava C."/>
            <person name="Haas B."/>
            <person name="Nusbaum C."/>
            <person name="Birren B."/>
        </authorList>
    </citation>
    <scope>NUCLEOTIDE SEQUENCE</scope>
    <source>
        <strain evidence="15">ATCC 30864</strain>
    </source>
</reference>
<proteinExistence type="inferred from homology"/>
<dbReference type="PANTHER" id="PTHR19376:SF11">
    <property type="entry name" value="DNA-DIRECTED RNA POLYMERASE I SUBUNIT RPA1"/>
    <property type="match status" value="1"/>
</dbReference>
<dbReference type="GO" id="GO:0003677">
    <property type="term" value="F:DNA binding"/>
    <property type="evidence" value="ECO:0007669"/>
    <property type="project" value="InterPro"/>
</dbReference>
<dbReference type="EC" id="2.7.7.6" evidence="11"/>